<dbReference type="AlphaFoldDB" id="T0Y1B0"/>
<feature type="region of interest" description="Disordered" evidence="1">
    <location>
        <begin position="109"/>
        <end position="158"/>
    </location>
</feature>
<feature type="non-terminal residue" evidence="2">
    <location>
        <position position="158"/>
    </location>
</feature>
<sequence length="158" mass="17890">PGFKVGDDLWTDPHVAYRTGEKGRLPMRPREDRQIWRDTGPLLLLREGDYTSDRGHVRFSRPVIVDQLRLLQRERYLSPSHRETFEVYGMRSDKAKVFEWQYERLTLPERGRPQLRGGAAGSGGHGHGGLRSLHPRTRGEEGVPAAGGRQRPSAGARA</sequence>
<dbReference type="EMBL" id="AUZX01016386">
    <property type="protein sequence ID" value="EQD25807.1"/>
    <property type="molecule type" value="Genomic_DNA"/>
</dbReference>
<name>T0Y1B0_9ZZZZ</name>
<evidence type="ECO:0000256" key="1">
    <source>
        <dbReference type="SAM" id="MobiDB-lite"/>
    </source>
</evidence>
<reference evidence="2" key="1">
    <citation type="submission" date="2013-08" db="EMBL/GenBank/DDBJ databases">
        <authorList>
            <person name="Mendez C."/>
            <person name="Richter M."/>
            <person name="Ferrer M."/>
            <person name="Sanchez J."/>
        </authorList>
    </citation>
    <scope>NUCLEOTIDE SEQUENCE</scope>
</reference>
<proteinExistence type="predicted"/>
<comment type="caution">
    <text evidence="2">The sequence shown here is derived from an EMBL/GenBank/DDBJ whole genome shotgun (WGS) entry which is preliminary data.</text>
</comment>
<reference evidence="2" key="2">
    <citation type="journal article" date="2014" name="ISME J.">
        <title>Microbial stratification in low pH oxic and suboxic macroscopic growths along an acid mine drainage.</title>
        <authorList>
            <person name="Mendez-Garcia C."/>
            <person name="Mesa V."/>
            <person name="Sprenger R.R."/>
            <person name="Richter M."/>
            <person name="Diez M.S."/>
            <person name="Solano J."/>
            <person name="Bargiela R."/>
            <person name="Golyshina O.V."/>
            <person name="Manteca A."/>
            <person name="Ramos J.L."/>
            <person name="Gallego J.R."/>
            <person name="Llorente I."/>
            <person name="Martins Dos Santos V.A."/>
            <person name="Jensen O.N."/>
            <person name="Pelaez A.I."/>
            <person name="Sanchez J."/>
            <person name="Ferrer M."/>
        </authorList>
    </citation>
    <scope>NUCLEOTIDE SEQUENCE</scope>
</reference>
<protein>
    <submittedName>
        <fullName evidence="2">CRISPR-associated protein Cse1</fullName>
    </submittedName>
</protein>
<dbReference type="InterPro" id="IPR013381">
    <property type="entry name" value="CRISPR-assoc_prot_Cse1"/>
</dbReference>
<organism evidence="2">
    <name type="scientific">mine drainage metagenome</name>
    <dbReference type="NCBI Taxonomy" id="410659"/>
    <lineage>
        <taxon>unclassified sequences</taxon>
        <taxon>metagenomes</taxon>
        <taxon>ecological metagenomes</taxon>
    </lineage>
</organism>
<dbReference type="Pfam" id="PF09481">
    <property type="entry name" value="CRISPR_Cse1"/>
    <property type="match status" value="1"/>
</dbReference>
<gene>
    <name evidence="2" type="ORF">B1A_22149</name>
</gene>
<accession>T0Y1B0</accession>
<evidence type="ECO:0000313" key="2">
    <source>
        <dbReference type="EMBL" id="EQD25807.1"/>
    </source>
</evidence>
<feature type="non-terminal residue" evidence="2">
    <location>
        <position position="1"/>
    </location>
</feature>
<feature type="compositionally biased region" description="Gly residues" evidence="1">
    <location>
        <begin position="118"/>
        <end position="129"/>
    </location>
</feature>